<accession>A0ACC0VZ04</accession>
<gene>
    <name evidence="1" type="ORF">PsorP6_010568</name>
</gene>
<name>A0ACC0VZ04_9STRA</name>
<dbReference type="EMBL" id="CM047585">
    <property type="protein sequence ID" value="KAI9910968.1"/>
    <property type="molecule type" value="Genomic_DNA"/>
</dbReference>
<dbReference type="Proteomes" id="UP001163321">
    <property type="component" value="Chromosome 6"/>
</dbReference>
<evidence type="ECO:0000313" key="1">
    <source>
        <dbReference type="EMBL" id="KAI9910968.1"/>
    </source>
</evidence>
<sequence>MLQHFDCSKQSKSHKRESQDDSFGDDNGDIDDHDNNNVAGENQKYNNEVFGDDQDETMVLPMS</sequence>
<organism evidence="1 2">
    <name type="scientific">Peronosclerospora sorghi</name>
    <dbReference type="NCBI Taxonomy" id="230839"/>
    <lineage>
        <taxon>Eukaryota</taxon>
        <taxon>Sar</taxon>
        <taxon>Stramenopiles</taxon>
        <taxon>Oomycota</taxon>
        <taxon>Peronosporomycetes</taxon>
        <taxon>Peronosporales</taxon>
        <taxon>Peronosporaceae</taxon>
        <taxon>Peronosclerospora</taxon>
    </lineage>
</organism>
<protein>
    <submittedName>
        <fullName evidence="1">Uncharacterized protein</fullName>
    </submittedName>
</protein>
<keyword evidence="2" id="KW-1185">Reference proteome</keyword>
<proteinExistence type="predicted"/>
<evidence type="ECO:0000313" key="2">
    <source>
        <dbReference type="Proteomes" id="UP001163321"/>
    </source>
</evidence>
<reference evidence="1 2" key="1">
    <citation type="journal article" date="2022" name="bioRxiv">
        <title>The genome of the oomycete Peronosclerospora sorghi, a cosmopolitan pathogen of maize and sorghum, is inflated with dispersed pseudogenes.</title>
        <authorList>
            <person name="Fletcher K."/>
            <person name="Martin F."/>
            <person name="Isakeit T."/>
            <person name="Cavanaugh K."/>
            <person name="Magill C."/>
            <person name="Michelmore R."/>
        </authorList>
    </citation>
    <scope>NUCLEOTIDE SEQUENCE [LARGE SCALE GENOMIC DNA]</scope>
    <source>
        <strain evidence="1">P6</strain>
    </source>
</reference>
<comment type="caution">
    <text evidence="1">The sequence shown here is derived from an EMBL/GenBank/DDBJ whole genome shotgun (WGS) entry which is preliminary data.</text>
</comment>